<dbReference type="RefSeq" id="XP_028533526.1">
    <property type="nucleotide sequence ID" value="XM_028677103.1"/>
</dbReference>
<dbReference type="EMBL" id="LN835305">
    <property type="protein sequence ID" value="CRH00523.1"/>
    <property type="molecule type" value="Genomic_DNA"/>
</dbReference>
<dbReference type="GeneID" id="39736644"/>
<organism evidence="1 2">
    <name type="scientific">Plasmodium relictum</name>
    <dbReference type="NCBI Taxonomy" id="85471"/>
    <lineage>
        <taxon>Eukaryota</taxon>
        <taxon>Sar</taxon>
        <taxon>Alveolata</taxon>
        <taxon>Apicomplexa</taxon>
        <taxon>Aconoidasida</taxon>
        <taxon>Haemosporida</taxon>
        <taxon>Plasmodiidae</taxon>
        <taxon>Plasmodium</taxon>
        <taxon>Plasmodium (Haemamoeba)</taxon>
    </lineage>
</organism>
<gene>
    <name evidence="1" type="ORF">PRELSG_1017800</name>
</gene>
<reference evidence="1 2" key="1">
    <citation type="submission" date="2015-04" db="EMBL/GenBank/DDBJ databases">
        <authorList>
            <consortium name="Pathogen Informatics"/>
        </authorList>
    </citation>
    <scope>NUCLEOTIDE SEQUENCE [LARGE SCALE GENOMIC DNA]</scope>
    <source>
        <strain evidence="1 2">SGS1</strain>
    </source>
</reference>
<dbReference type="OMA" id="KQYRCVA"/>
<sequence>MNLIRSVHIINNLRVYTYFNIFRYSVNNIINLFCYKNIKKKKNSKDIELYFYNLTNKILLYKKEKVSFKKICFFIKKNVIRLKKCGYNIFKIYIYIKNIFSIKKERIRKIHTLYNITSLSNCENKRFYKHLKNKNKHNNIIEDIEVLKKKKNNKIIVNCEFIYNRNLNKITKFDSCYIIYTKRVKQKKKEKEGGYVNKIMNFSRSAFYLNKNNCINRNTFLKQNYYRLNRTRYLNSNQYISTNIRSIRNNTIIGKIKNNIKKYLINKRSSKFEIKNMNPYNDISENFPQSVIDSYKAAGFFIIRTNKDKYNINKKTNLNNINVQILLGFDPLKKNKNQDDNSLYLKKKKGELNILGGKKNFNEFHPSVTAYREFSEENLYIYNMFLSYFSFLYYVMKNITNIDELRNAKKYEDFLKINYLRDINSLSKEEKERIINLHIKNFMLFFKEKCLKLEENYDIIYKSSYPPSYNNKTNEILETIHDQINMYKKVQNTNTGNFKLYYKEGKYSLYFYNVNQYKCSNVLHYLNNFFWDNYTNFYYIVAKENYDFLMKCRIEKSSEYEPTTFKNKNFVRISGENIYEDLMNVEDFAESICKNKDKNFFEFPSEEKKTKIDSGYMNDLIWLDFSVILQVLIKEFHHTPSISHILWDLYTQIIHYYHRGLNQLQSIVIENNTIDISPEIISKVYKLYKHFDEDLKYYFENDNFESFLLLLFSPFNTNLNHEKLDLFQYNYYELMMRKFFRSLIVSKKFWIFLFLNFIVSIPC</sequence>
<protein>
    <submittedName>
        <fullName evidence="1">Uncharacterized protein</fullName>
    </submittedName>
</protein>
<dbReference type="KEGG" id="prel:PRELSG_1017800"/>
<keyword evidence="2" id="KW-1185">Reference proteome</keyword>
<dbReference type="VEuPathDB" id="PlasmoDB:PRELSG_1017800"/>
<dbReference type="Proteomes" id="UP000220158">
    <property type="component" value="Chromosome 10"/>
</dbReference>
<dbReference type="OrthoDB" id="392488at2759"/>
<accession>A0A1J1H781</accession>
<name>A0A1J1H781_PLARL</name>
<evidence type="ECO:0000313" key="1">
    <source>
        <dbReference type="EMBL" id="CRH00523.1"/>
    </source>
</evidence>
<evidence type="ECO:0000313" key="2">
    <source>
        <dbReference type="Proteomes" id="UP000220158"/>
    </source>
</evidence>
<proteinExistence type="predicted"/>
<dbReference type="AlphaFoldDB" id="A0A1J1H781"/>